<dbReference type="InterPro" id="IPR019776">
    <property type="entry name" value="Flagellar_basal_body_rod_CS"/>
</dbReference>
<evidence type="ECO:0000256" key="3">
    <source>
        <dbReference type="ARBA" id="ARBA00023143"/>
    </source>
</evidence>
<keyword evidence="3" id="KW-0975">Bacterial flagellum</keyword>
<accession>A0A2N0QLW6</accession>
<reference evidence="5 6" key="2">
    <citation type="submission" date="2017-10" db="EMBL/GenBank/DDBJ databases">
        <title>Genome analyses suggest a sexual origin of heterokaryosis in a supposedly ancient asexual fungus.</title>
        <authorList>
            <person name="Corradi N."/>
            <person name="Sedzielewska K."/>
            <person name="Noel J."/>
            <person name="Charron P."/>
            <person name="Farinelli L."/>
            <person name="Marton T."/>
            <person name="Kruger M."/>
            <person name="Pelin A."/>
            <person name="Brachmann A."/>
            <person name="Corradi N."/>
        </authorList>
    </citation>
    <scope>NUCLEOTIDE SEQUENCE [LARGE SCALE GENOMIC DNA]</scope>
    <source>
        <strain evidence="5 6">A1</strain>
    </source>
</reference>
<dbReference type="PANTHER" id="PTHR30435:SF12">
    <property type="entry name" value="FLAGELLAR BASAL BODY ROD PROTEIN FLGB"/>
    <property type="match status" value="1"/>
</dbReference>
<name>A0A2N0QLW6_9GLOM</name>
<dbReference type="Proteomes" id="UP000232688">
    <property type="component" value="Unassembled WGS sequence"/>
</dbReference>
<dbReference type="Pfam" id="PF00460">
    <property type="entry name" value="Flg_bb_rod"/>
    <property type="match status" value="2"/>
</dbReference>
<dbReference type="NCBIfam" id="TIGR01396">
    <property type="entry name" value="FlgB"/>
    <property type="match status" value="1"/>
</dbReference>
<sequence length="204" mass="22683">MSKLGIYLSLFGGTISSLEKGLNYASLKNKAIAQNIANVDTPNYKAKDVSFKQVLAEEQGTTISANRTNTRHYDFKIAQSNSKVFNYENFRYRHNGNGVDMDAEQASLAENTIYYNALIDRITSALTAQRLRMDVVSSNIANVDTTRARQVNGEWEPYRRKSVSLSSDEGRFSNFLNVAMGKNGTGEGVKVTAINDDTETPFKL</sequence>
<keyword evidence="5" id="KW-0966">Cell projection</keyword>
<evidence type="ECO:0000313" key="5">
    <source>
        <dbReference type="EMBL" id="PKC52042.1"/>
    </source>
</evidence>
<reference evidence="5 6" key="1">
    <citation type="submission" date="2017-10" db="EMBL/GenBank/DDBJ databases">
        <title>Extensive intraspecific genome diversity in a model arbuscular mycorrhizal fungus.</title>
        <authorList>
            <person name="Chen E.C.H."/>
            <person name="Morin E."/>
            <person name="Baudet D."/>
            <person name="Noel J."/>
            <person name="Ndikumana S."/>
            <person name="Charron P."/>
            <person name="St-Onge C."/>
            <person name="Giorgi J."/>
            <person name="Grigoriev I.V."/>
            <person name="Roux C."/>
            <person name="Martin F.M."/>
            <person name="Corradi N."/>
        </authorList>
    </citation>
    <scope>NUCLEOTIDE SEQUENCE [LARGE SCALE GENOMIC DNA]</scope>
    <source>
        <strain evidence="5 6">A1</strain>
    </source>
</reference>
<organism evidence="5 6">
    <name type="scientific">Rhizophagus irregularis</name>
    <dbReference type="NCBI Taxonomy" id="588596"/>
    <lineage>
        <taxon>Eukaryota</taxon>
        <taxon>Fungi</taxon>
        <taxon>Fungi incertae sedis</taxon>
        <taxon>Mucoromycota</taxon>
        <taxon>Glomeromycotina</taxon>
        <taxon>Glomeromycetes</taxon>
        <taxon>Glomerales</taxon>
        <taxon>Glomeraceae</taxon>
        <taxon>Rhizophagus</taxon>
    </lineage>
</organism>
<gene>
    <name evidence="5" type="ORF">RhiirA1_482393</name>
</gene>
<dbReference type="AlphaFoldDB" id="A0A2N0QLW6"/>
<evidence type="ECO:0000313" key="6">
    <source>
        <dbReference type="Proteomes" id="UP000232688"/>
    </source>
</evidence>
<evidence type="ECO:0000256" key="1">
    <source>
        <dbReference type="ARBA" id="ARBA00004117"/>
    </source>
</evidence>
<evidence type="ECO:0000259" key="4">
    <source>
        <dbReference type="Pfam" id="PF00460"/>
    </source>
</evidence>
<dbReference type="PROSITE" id="PS00588">
    <property type="entry name" value="FLAGELLA_BB_ROD"/>
    <property type="match status" value="1"/>
</dbReference>
<protein>
    <submittedName>
        <fullName evidence="5">Flagellar basal-body rod protein FlgB</fullName>
    </submittedName>
</protein>
<dbReference type="PANTHER" id="PTHR30435">
    <property type="entry name" value="FLAGELLAR PROTEIN"/>
    <property type="match status" value="1"/>
</dbReference>
<comment type="caution">
    <text evidence="5">The sequence shown here is derived from an EMBL/GenBank/DDBJ whole genome shotgun (WGS) entry which is preliminary data.</text>
</comment>
<feature type="non-terminal residue" evidence="5">
    <location>
        <position position="204"/>
    </location>
</feature>
<comment type="similarity">
    <text evidence="2">Belongs to the flagella basal body rod proteins family.</text>
</comment>
<dbReference type="InterPro" id="IPR006300">
    <property type="entry name" value="FlgB"/>
</dbReference>
<dbReference type="InterPro" id="IPR001444">
    <property type="entry name" value="Flag_bb_rod_N"/>
</dbReference>
<feature type="domain" description="Flagellar basal body rod protein N-terminal" evidence="4">
    <location>
        <begin position="19"/>
        <end position="45"/>
    </location>
</feature>
<dbReference type="EMBL" id="LLXH01006502">
    <property type="protein sequence ID" value="PKC52042.1"/>
    <property type="molecule type" value="Genomic_DNA"/>
</dbReference>
<dbReference type="VEuPathDB" id="FungiDB:RhiirA1_482393"/>
<keyword evidence="5" id="KW-0969">Cilium</keyword>
<comment type="subcellular location">
    <subcellularLocation>
        <location evidence="1">Bacterial flagellum basal body</location>
    </subcellularLocation>
</comment>
<keyword evidence="5" id="KW-0282">Flagellum</keyword>
<feature type="domain" description="Flagellar basal body rod protein N-terminal" evidence="4">
    <location>
        <begin position="123"/>
        <end position="148"/>
    </location>
</feature>
<proteinExistence type="inferred from homology"/>
<evidence type="ECO:0000256" key="2">
    <source>
        <dbReference type="ARBA" id="ARBA00009677"/>
    </source>
</evidence>